<dbReference type="GO" id="GO:0009986">
    <property type="term" value="C:cell surface"/>
    <property type="evidence" value="ECO:0007669"/>
    <property type="project" value="UniProtKB-ARBA"/>
</dbReference>
<feature type="chain" id="PRO_5040304048" description="Ig-like domain-containing protein" evidence="10">
    <location>
        <begin position="22"/>
        <end position="300"/>
    </location>
</feature>
<evidence type="ECO:0000256" key="1">
    <source>
        <dbReference type="ARBA" id="ARBA00004167"/>
    </source>
</evidence>
<dbReference type="PANTHER" id="PTHR21462:SF2">
    <property type="entry name" value="CELL SURFACE GLYCOPROTEIN CD200 RECEPTOR 2"/>
    <property type="match status" value="1"/>
</dbReference>
<dbReference type="Proteomes" id="UP001152803">
    <property type="component" value="Unassembled WGS sequence"/>
</dbReference>
<dbReference type="AlphaFoldDB" id="A0A9Q1DVM8"/>
<evidence type="ECO:0000256" key="5">
    <source>
        <dbReference type="ARBA" id="ARBA00023136"/>
    </source>
</evidence>
<feature type="domain" description="Ig-like" evidence="11">
    <location>
        <begin position="35"/>
        <end position="138"/>
    </location>
</feature>
<dbReference type="PANTHER" id="PTHR21462">
    <property type="entry name" value="CELL SURFACE GLYCOPROTEIN OX2 RECEPTOR PRECURSOR"/>
    <property type="match status" value="1"/>
</dbReference>
<keyword evidence="7" id="KW-0325">Glycoprotein</keyword>
<protein>
    <recommendedName>
        <fullName evidence="11">Ig-like domain-containing protein</fullName>
    </recommendedName>
</protein>
<evidence type="ECO:0000256" key="6">
    <source>
        <dbReference type="ARBA" id="ARBA00023157"/>
    </source>
</evidence>
<keyword evidence="10" id="KW-0732">Signal</keyword>
<dbReference type="Pfam" id="PF22705">
    <property type="entry name" value="C2-set_3"/>
    <property type="match status" value="1"/>
</dbReference>
<dbReference type="InterPro" id="IPR013783">
    <property type="entry name" value="Ig-like_fold"/>
</dbReference>
<keyword evidence="4 9" id="KW-1133">Transmembrane helix</keyword>
<dbReference type="GO" id="GO:0038023">
    <property type="term" value="F:signaling receptor activity"/>
    <property type="evidence" value="ECO:0007669"/>
    <property type="project" value="InterPro"/>
</dbReference>
<organism evidence="12 13">
    <name type="scientific">Conger conger</name>
    <name type="common">Conger eel</name>
    <name type="synonym">Muraena conger</name>
    <dbReference type="NCBI Taxonomy" id="82655"/>
    <lineage>
        <taxon>Eukaryota</taxon>
        <taxon>Metazoa</taxon>
        <taxon>Chordata</taxon>
        <taxon>Craniata</taxon>
        <taxon>Vertebrata</taxon>
        <taxon>Euteleostomi</taxon>
        <taxon>Actinopterygii</taxon>
        <taxon>Neopterygii</taxon>
        <taxon>Teleostei</taxon>
        <taxon>Anguilliformes</taxon>
        <taxon>Congridae</taxon>
        <taxon>Conger</taxon>
    </lineage>
</organism>
<gene>
    <name evidence="12" type="ORF">COCON_G00051850</name>
</gene>
<comment type="similarity">
    <text evidence="2">Belongs to the CD200R family.</text>
</comment>
<reference evidence="12" key="1">
    <citation type="journal article" date="2023" name="Science">
        <title>Genome structures resolve the early diversification of teleost fishes.</title>
        <authorList>
            <person name="Parey E."/>
            <person name="Louis A."/>
            <person name="Montfort J."/>
            <person name="Bouchez O."/>
            <person name="Roques C."/>
            <person name="Iampietro C."/>
            <person name="Lluch J."/>
            <person name="Castinel A."/>
            <person name="Donnadieu C."/>
            <person name="Desvignes T."/>
            <person name="Floi Bucao C."/>
            <person name="Jouanno E."/>
            <person name="Wen M."/>
            <person name="Mejri S."/>
            <person name="Dirks R."/>
            <person name="Jansen H."/>
            <person name="Henkel C."/>
            <person name="Chen W.J."/>
            <person name="Zahm M."/>
            <person name="Cabau C."/>
            <person name="Klopp C."/>
            <person name="Thompson A.W."/>
            <person name="Robinson-Rechavi M."/>
            <person name="Braasch I."/>
            <person name="Lecointre G."/>
            <person name="Bobe J."/>
            <person name="Postlethwait J.H."/>
            <person name="Berthelot C."/>
            <person name="Roest Crollius H."/>
            <person name="Guiguen Y."/>
        </authorList>
    </citation>
    <scope>NUCLEOTIDE SEQUENCE</scope>
    <source>
        <strain evidence="12">Concon-B</strain>
    </source>
</reference>
<sequence>MVFKQYTYAFLSVVIVGLVQGQSMSSIGTYTTTQPLLTDYRSENYTTGRSVNISCTNKTWSEMIYTTWEIPKDRNLCTIAAHIDKLPVDNCLNGMVLRHTTNGESYLHIPLFKDTDEGIYKCETAYVGTSYTAYITVSARVSPQISTRLDFRVGKREAVCSAEGGKPAASISWRNRWNSSVTQSSNKNLDGSFTVESRLILPDSISAGNLSCIITHPSWGEKHWFMSTQDNREGPHFSLKKLGIYISCVIIALAILAVFCILRKIPQKSRNVEIHGLQTVYTIIKPSHKQQFSQGQTIGE</sequence>
<feature type="transmembrane region" description="Helical" evidence="9">
    <location>
        <begin position="242"/>
        <end position="262"/>
    </location>
</feature>
<evidence type="ECO:0000256" key="3">
    <source>
        <dbReference type="ARBA" id="ARBA00022692"/>
    </source>
</evidence>
<comment type="caution">
    <text evidence="12">The sequence shown here is derived from an EMBL/GenBank/DDBJ whole genome shotgun (WGS) entry which is preliminary data.</text>
</comment>
<evidence type="ECO:0000256" key="10">
    <source>
        <dbReference type="SAM" id="SignalP"/>
    </source>
</evidence>
<evidence type="ECO:0000313" key="12">
    <source>
        <dbReference type="EMBL" id="KAJ8282666.1"/>
    </source>
</evidence>
<evidence type="ECO:0000259" key="11">
    <source>
        <dbReference type="PROSITE" id="PS50835"/>
    </source>
</evidence>
<dbReference type="GO" id="GO:0016020">
    <property type="term" value="C:membrane"/>
    <property type="evidence" value="ECO:0007669"/>
    <property type="project" value="UniProtKB-SubCell"/>
</dbReference>
<dbReference type="OrthoDB" id="8915654at2759"/>
<name>A0A9Q1DVM8_CONCO</name>
<comment type="subcellular location">
    <subcellularLocation>
        <location evidence="1">Membrane</location>
        <topology evidence="1">Single-pass membrane protein</topology>
    </subcellularLocation>
</comment>
<dbReference type="PROSITE" id="PS50835">
    <property type="entry name" value="IG_LIKE"/>
    <property type="match status" value="2"/>
</dbReference>
<dbReference type="InterPro" id="IPR053896">
    <property type="entry name" value="BTN3A2-like_Ig-C"/>
</dbReference>
<evidence type="ECO:0000256" key="7">
    <source>
        <dbReference type="ARBA" id="ARBA00023180"/>
    </source>
</evidence>
<accession>A0A9Q1DVM8</accession>
<keyword evidence="5 9" id="KW-0472">Membrane</keyword>
<keyword evidence="3 9" id="KW-0812">Transmembrane</keyword>
<evidence type="ECO:0000256" key="2">
    <source>
        <dbReference type="ARBA" id="ARBA00008215"/>
    </source>
</evidence>
<dbReference type="InterPro" id="IPR040012">
    <property type="entry name" value="CD200R"/>
</dbReference>
<evidence type="ECO:0000313" key="13">
    <source>
        <dbReference type="Proteomes" id="UP001152803"/>
    </source>
</evidence>
<dbReference type="GO" id="GO:0150077">
    <property type="term" value="P:regulation of neuroinflammatory response"/>
    <property type="evidence" value="ECO:0007669"/>
    <property type="project" value="InterPro"/>
</dbReference>
<dbReference type="EMBL" id="JAFJMO010000003">
    <property type="protein sequence ID" value="KAJ8282666.1"/>
    <property type="molecule type" value="Genomic_DNA"/>
</dbReference>
<dbReference type="InterPro" id="IPR036179">
    <property type="entry name" value="Ig-like_dom_sf"/>
</dbReference>
<dbReference type="InterPro" id="IPR007110">
    <property type="entry name" value="Ig-like_dom"/>
</dbReference>
<dbReference type="Gene3D" id="2.60.40.10">
    <property type="entry name" value="Immunoglobulins"/>
    <property type="match status" value="2"/>
</dbReference>
<proteinExistence type="inferred from homology"/>
<feature type="signal peptide" evidence="10">
    <location>
        <begin position="1"/>
        <end position="21"/>
    </location>
</feature>
<keyword evidence="6" id="KW-1015">Disulfide bond</keyword>
<evidence type="ECO:0000256" key="8">
    <source>
        <dbReference type="ARBA" id="ARBA00023319"/>
    </source>
</evidence>
<feature type="domain" description="Ig-like" evidence="11">
    <location>
        <begin position="143"/>
        <end position="216"/>
    </location>
</feature>
<keyword evidence="13" id="KW-1185">Reference proteome</keyword>
<evidence type="ECO:0000256" key="4">
    <source>
        <dbReference type="ARBA" id="ARBA00022989"/>
    </source>
</evidence>
<keyword evidence="8" id="KW-0393">Immunoglobulin domain</keyword>
<dbReference type="SUPFAM" id="SSF48726">
    <property type="entry name" value="Immunoglobulin"/>
    <property type="match status" value="2"/>
</dbReference>
<evidence type="ECO:0000256" key="9">
    <source>
        <dbReference type="SAM" id="Phobius"/>
    </source>
</evidence>